<organism evidence="2 3">
    <name type="scientific">Vanrija pseudolonga</name>
    <dbReference type="NCBI Taxonomy" id="143232"/>
    <lineage>
        <taxon>Eukaryota</taxon>
        <taxon>Fungi</taxon>
        <taxon>Dikarya</taxon>
        <taxon>Basidiomycota</taxon>
        <taxon>Agaricomycotina</taxon>
        <taxon>Tremellomycetes</taxon>
        <taxon>Trichosporonales</taxon>
        <taxon>Trichosporonaceae</taxon>
        <taxon>Vanrija</taxon>
    </lineage>
</organism>
<dbReference type="InterPro" id="IPR004344">
    <property type="entry name" value="TTL/TTLL_fam"/>
</dbReference>
<dbReference type="EMBL" id="CP086717">
    <property type="protein sequence ID" value="WOO82947.1"/>
    <property type="molecule type" value="Genomic_DNA"/>
</dbReference>
<keyword evidence="2" id="KW-0436">Ligase</keyword>
<dbReference type="Proteomes" id="UP000827549">
    <property type="component" value="Chromosome 4"/>
</dbReference>
<name>A0AAF1BJN8_9TREE</name>
<dbReference type="Pfam" id="PF03133">
    <property type="entry name" value="TTL"/>
    <property type="match status" value="1"/>
</dbReference>
<dbReference type="AlphaFoldDB" id="A0AAF1BJN8"/>
<dbReference type="PROSITE" id="PS51221">
    <property type="entry name" value="TTL"/>
    <property type="match status" value="1"/>
</dbReference>
<feature type="compositionally biased region" description="Acidic residues" evidence="1">
    <location>
        <begin position="193"/>
        <end position="211"/>
    </location>
</feature>
<evidence type="ECO:0000313" key="3">
    <source>
        <dbReference type="Proteomes" id="UP000827549"/>
    </source>
</evidence>
<gene>
    <name evidence="2" type="primary">SPAC12B10.04</name>
    <name evidence="2" type="ORF">LOC62_04G006427</name>
</gene>
<proteinExistence type="predicted"/>
<dbReference type="Gene3D" id="3.30.470.20">
    <property type="entry name" value="ATP-grasp fold, B domain"/>
    <property type="match status" value="1"/>
</dbReference>
<evidence type="ECO:0000256" key="1">
    <source>
        <dbReference type="SAM" id="MobiDB-lite"/>
    </source>
</evidence>
<dbReference type="PANTHER" id="PTHR47551">
    <property type="entry name" value="TUBULIN--TYROSINE LIGASE PBY1-RELATED"/>
    <property type="match status" value="1"/>
</dbReference>
<dbReference type="InterPro" id="IPR027746">
    <property type="entry name" value="TTL"/>
</dbReference>
<keyword evidence="3" id="KW-1185">Reference proteome</keyword>
<dbReference type="GeneID" id="87809650"/>
<protein>
    <submittedName>
        <fullName evidence="2">Tubulin--tyrosine ligase</fullName>
    </submittedName>
</protein>
<dbReference type="GO" id="GO:0000932">
    <property type="term" value="C:P-body"/>
    <property type="evidence" value="ECO:0007669"/>
    <property type="project" value="TreeGrafter"/>
</dbReference>
<feature type="region of interest" description="Disordered" evidence="1">
    <location>
        <begin position="193"/>
        <end position="238"/>
    </location>
</feature>
<accession>A0AAF1BJN8</accession>
<sequence length="533" mass="58619">MSRDDSDDERQPPLTAFVNFPSPYTQTLLLRALAATLPAVNITVLPPDEKNPPRLQWADYDLMSFDKPHADPSYQISSYIYRKALIRKHQLHSTVQEYLAKADHRGEKSVLAAPENGGVGGMPKGWTIDIQFADELDELLLDDLYELAQAMQLNEGDGDEKRWFILKPGFADRAQGIRLFSTEDELREIFEEFEPESEDEFEDAEDGEDHDDAALASSTKAVTLNDDDDEDKDEGTAVQTSHLRHFVIQEYLPRPVLFDLLEHPGSPPRGQKFHLRAYVLVTGSYTVHLSRTMLALFSGALYSQPTSSADGEPIDLRPHLTNTCLQTDGFGAPVPQENLVRLFWDLQGLTALSSNDGGYSPKGTVTREWLDATFAKVGEVVAEAVKAGAECGSFGLQLMPNAFEIFGVDLILSHPPSTGGSSTPTTPTPITAPSTPAVPAPGDAFSATLPALAVPDVTLLEFNASPDFHQSGEVLRPRLLEMFKGVVRLSIAPFFGIDAEPGNEPVKEGPMKLGEERYDWRLVGQGEIRGNWA</sequence>
<evidence type="ECO:0000313" key="2">
    <source>
        <dbReference type="EMBL" id="WOO82947.1"/>
    </source>
</evidence>
<dbReference type="PANTHER" id="PTHR47551:SF1">
    <property type="entry name" value="TUBULIN--TYROSINE LIGASE PBY1-RELATED"/>
    <property type="match status" value="1"/>
</dbReference>
<reference evidence="2" key="1">
    <citation type="submission" date="2023-10" db="EMBL/GenBank/DDBJ databases">
        <authorList>
            <person name="Noh H."/>
        </authorList>
    </citation>
    <scope>NUCLEOTIDE SEQUENCE</scope>
    <source>
        <strain evidence="2">DUCC4014</strain>
    </source>
</reference>
<dbReference type="GO" id="GO:0016874">
    <property type="term" value="F:ligase activity"/>
    <property type="evidence" value="ECO:0007669"/>
    <property type="project" value="UniProtKB-KW"/>
</dbReference>
<dbReference type="RefSeq" id="XP_062628979.1">
    <property type="nucleotide sequence ID" value="XM_062772995.1"/>
</dbReference>